<reference evidence="1 3" key="3">
    <citation type="journal article" date="2015" name="BMC Genomics">
        <title>The completed genome sequence of the pathogenic ascomycete fungus Fusarium graminearum.</title>
        <authorList>
            <person name="King R."/>
            <person name="Urban M."/>
            <person name="Hammond-Kosack M.C."/>
            <person name="Hassani-Pak K."/>
            <person name="Hammond-Kosack K.E."/>
        </authorList>
    </citation>
    <scope>NUCLEOTIDE SEQUENCE [LARGE SCALE GENOMIC DNA]</scope>
    <source>
        <strain evidence="3">ATCC MYA-4620 / CBS 123657 / FGSC 9075 / NRRL 31084 / PH-1</strain>
        <strain evidence="1">PH-1</strain>
    </source>
</reference>
<gene>
    <name evidence="1" type="ORF">FGRAMPH1_01T07569</name>
</gene>
<accession>A0A098D9I2</accession>
<dbReference type="InParanoid" id="A0A098D9I2"/>
<proteinExistence type="predicted"/>
<evidence type="ECO:0000313" key="1">
    <source>
        <dbReference type="EMBL" id="CEF75588.1"/>
    </source>
</evidence>
<reference evidence="2" key="4">
    <citation type="submission" date="2017-01" db="UniProtKB">
        <authorList>
            <consortium name="EnsemblFungi"/>
        </authorList>
    </citation>
    <scope>IDENTIFICATION</scope>
    <source>
        <strain evidence="2">PH-1 / ATCC MYA-4620 / FGSC 9075 / NRRL 31084</strain>
    </source>
</reference>
<reference evidence="2 3" key="2">
    <citation type="journal article" date="2010" name="Nature">
        <title>Comparative genomics reveals mobile pathogenicity chromosomes in Fusarium.</title>
        <authorList>
            <person name="Ma L.J."/>
            <person name="van der Does H.C."/>
            <person name="Borkovich K.A."/>
            <person name="Coleman J.J."/>
            <person name="Daboussi M.J."/>
            <person name="Di Pietro A."/>
            <person name="Dufresne M."/>
            <person name="Freitag M."/>
            <person name="Grabherr M."/>
            <person name="Henrissat B."/>
            <person name="Houterman P.M."/>
            <person name="Kang S."/>
            <person name="Shim W.B."/>
            <person name="Woloshuk C."/>
            <person name="Xie X."/>
            <person name="Xu J.R."/>
            <person name="Antoniw J."/>
            <person name="Baker S.E."/>
            <person name="Bluhm B.H."/>
            <person name="Breakspear A."/>
            <person name="Brown D.W."/>
            <person name="Butchko R.A."/>
            <person name="Chapman S."/>
            <person name="Coulson R."/>
            <person name="Coutinho P.M."/>
            <person name="Danchin E.G."/>
            <person name="Diener A."/>
            <person name="Gale L.R."/>
            <person name="Gardiner D.M."/>
            <person name="Goff S."/>
            <person name="Hammond-Kosack K.E."/>
            <person name="Hilburn K."/>
            <person name="Hua-Van A."/>
            <person name="Jonkers W."/>
            <person name="Kazan K."/>
            <person name="Kodira C.D."/>
            <person name="Koehrsen M."/>
            <person name="Kumar L."/>
            <person name="Lee Y.H."/>
            <person name="Li L."/>
            <person name="Manners J.M."/>
            <person name="Miranda-Saavedra D."/>
            <person name="Mukherjee M."/>
            <person name="Park G."/>
            <person name="Park J."/>
            <person name="Park S.Y."/>
            <person name="Proctor R.H."/>
            <person name="Regev A."/>
            <person name="Ruiz-Roldan M.C."/>
            <person name="Sain D."/>
            <person name="Sakthikumar S."/>
            <person name="Sykes S."/>
            <person name="Schwartz D.C."/>
            <person name="Turgeon B.G."/>
            <person name="Wapinski I."/>
            <person name="Yoder O."/>
            <person name="Young S."/>
            <person name="Zeng Q."/>
            <person name="Zhou S."/>
            <person name="Galagan J."/>
            <person name="Cuomo C.A."/>
            <person name="Kistler H.C."/>
            <person name="Rep M."/>
        </authorList>
    </citation>
    <scope>GENOME REANNOTATION</scope>
    <source>
        <strain evidence="3">ATCC MYA-4620 / CBS 123657 / FGSC 9075 / NRRL 31084 / PH-1</strain>
        <strain evidence="2">PH-1 / ATCC MYA-4620 / FGSC 9075 / NRRL 31084</strain>
    </source>
</reference>
<name>A0A098D9I2_GIBZE</name>
<dbReference type="EnsemblFungi" id="CEF75588">
    <property type="protein sequence ID" value="CEF75588"/>
    <property type="gene ID" value="FGRRES_15584"/>
</dbReference>
<sequence>MPCIGINEISHANGAIDEAIWSGLWILVKYIALQETTEIKEDHDSNQVIVSEETAPRVGYGKEV</sequence>
<protein>
    <submittedName>
        <fullName evidence="1">Chromosome 1, complete genome</fullName>
    </submittedName>
</protein>
<dbReference type="AlphaFoldDB" id="A0A098D9I2"/>
<evidence type="ECO:0000313" key="2">
    <source>
        <dbReference type="EnsemblFungi" id="CEF75588"/>
    </source>
</evidence>
<evidence type="ECO:0000313" key="3">
    <source>
        <dbReference type="Proteomes" id="UP000070720"/>
    </source>
</evidence>
<dbReference type="EMBL" id="HG970332">
    <property type="protein sequence ID" value="CEF75588.1"/>
    <property type="molecule type" value="Genomic_DNA"/>
</dbReference>
<keyword evidence="3" id="KW-1185">Reference proteome</keyword>
<dbReference type="VEuPathDB" id="FungiDB:FGRAMPH1_01G07569"/>
<organism evidence="1 3">
    <name type="scientific">Gibberella zeae (strain ATCC MYA-4620 / CBS 123657 / FGSC 9075 / NRRL 31084 / PH-1)</name>
    <name type="common">Wheat head blight fungus</name>
    <name type="synonym">Fusarium graminearum</name>
    <dbReference type="NCBI Taxonomy" id="229533"/>
    <lineage>
        <taxon>Eukaryota</taxon>
        <taxon>Fungi</taxon>
        <taxon>Dikarya</taxon>
        <taxon>Ascomycota</taxon>
        <taxon>Pezizomycotina</taxon>
        <taxon>Sordariomycetes</taxon>
        <taxon>Hypocreomycetidae</taxon>
        <taxon>Hypocreales</taxon>
        <taxon>Nectriaceae</taxon>
        <taxon>Fusarium</taxon>
    </lineage>
</organism>
<reference evidence="2 3" key="1">
    <citation type="journal article" date="2007" name="Science">
        <title>The Fusarium graminearum genome reveals a link between localized polymorphism and pathogen specialization.</title>
        <authorList>
            <person name="Cuomo C.A."/>
            <person name="Gueldener U."/>
            <person name="Xu J.-R."/>
            <person name="Trail F."/>
            <person name="Turgeon B.G."/>
            <person name="Di Pietro A."/>
            <person name="Walton J.D."/>
            <person name="Ma L.-J."/>
            <person name="Baker S.E."/>
            <person name="Rep M."/>
            <person name="Adam G."/>
            <person name="Antoniw J."/>
            <person name="Baldwin T."/>
            <person name="Calvo S.E."/>
            <person name="Chang Y.-L."/>
            <person name="DeCaprio D."/>
            <person name="Gale L.R."/>
            <person name="Gnerre S."/>
            <person name="Goswami R.S."/>
            <person name="Hammond-Kosack K."/>
            <person name="Harris L.J."/>
            <person name="Hilburn K."/>
            <person name="Kennell J.C."/>
            <person name="Kroken S."/>
            <person name="Magnuson J.K."/>
            <person name="Mannhaupt G."/>
            <person name="Mauceli E.W."/>
            <person name="Mewes H.-W."/>
            <person name="Mitterbauer R."/>
            <person name="Muehlbauer G."/>
            <person name="Muensterkoetter M."/>
            <person name="Nelson D."/>
            <person name="O'Donnell K."/>
            <person name="Ouellet T."/>
            <person name="Qi W."/>
            <person name="Quesneville H."/>
            <person name="Roncero M.I.G."/>
            <person name="Seong K.-Y."/>
            <person name="Tetko I.V."/>
            <person name="Urban M."/>
            <person name="Waalwijk C."/>
            <person name="Ward T.J."/>
            <person name="Yao J."/>
            <person name="Birren B.W."/>
            <person name="Kistler H.C."/>
        </authorList>
    </citation>
    <scope>NUCLEOTIDE SEQUENCE [LARGE SCALE GENOMIC DNA]</scope>
    <source>
        <strain evidence="3">ATCC MYA-4620 / CBS 123657 / FGSC 9075 / NRRL 31084 / PH-1</strain>
        <strain evidence="2">PH-1 / ATCC MYA-4620 / FGSC 9075 / NRRL 31084</strain>
    </source>
</reference>
<dbReference type="Proteomes" id="UP000070720">
    <property type="component" value="Chromosome 1"/>
</dbReference>
<accession>A0A0E0RWG3</accession>